<reference evidence="7 8" key="1">
    <citation type="submission" date="2020-06" db="EMBL/GenBank/DDBJ databases">
        <title>Schlegella sp. ID0723 isolated from air conditioner.</title>
        <authorList>
            <person name="Kim D.Y."/>
            <person name="Kim D.-U."/>
        </authorList>
    </citation>
    <scope>NUCLEOTIDE SEQUENCE [LARGE SCALE GENOMIC DNA]</scope>
    <source>
        <strain evidence="7 8">ID0723</strain>
    </source>
</reference>
<evidence type="ECO:0000256" key="4">
    <source>
        <dbReference type="ARBA" id="ARBA00023316"/>
    </source>
</evidence>
<comment type="caution">
    <text evidence="7">The sequence shown here is derived from an EMBL/GenBank/DDBJ whole genome shotgun (WGS) entry which is preliminary data.</text>
</comment>
<keyword evidence="3" id="KW-0378">Hydrolase</keyword>
<feature type="signal peptide" evidence="5">
    <location>
        <begin position="1"/>
        <end position="28"/>
    </location>
</feature>
<dbReference type="EMBL" id="JABWMJ010000009">
    <property type="protein sequence ID" value="NUZ07809.1"/>
    <property type="molecule type" value="Genomic_DNA"/>
</dbReference>
<dbReference type="InterPro" id="IPR051206">
    <property type="entry name" value="NAMLAA_amidase_2"/>
</dbReference>
<keyword evidence="5" id="KW-0732">Signal</keyword>
<dbReference type="Gene3D" id="3.40.80.10">
    <property type="entry name" value="Peptidoglycan recognition protein-like"/>
    <property type="match status" value="1"/>
</dbReference>
<keyword evidence="4" id="KW-0961">Cell wall biogenesis/degradation</keyword>
<feature type="domain" description="N-acetylmuramoyl-L-alanine amidase" evidence="6">
    <location>
        <begin position="39"/>
        <end position="172"/>
    </location>
</feature>
<dbReference type="GO" id="GO:0009254">
    <property type="term" value="P:peptidoglycan turnover"/>
    <property type="evidence" value="ECO:0007669"/>
    <property type="project" value="TreeGrafter"/>
</dbReference>
<accession>A0A7Y6NR69</accession>
<dbReference type="GO" id="GO:0071555">
    <property type="term" value="P:cell wall organization"/>
    <property type="evidence" value="ECO:0007669"/>
    <property type="project" value="UniProtKB-KW"/>
</dbReference>
<dbReference type="SMART" id="SM00644">
    <property type="entry name" value="Ami_2"/>
    <property type="match status" value="1"/>
</dbReference>
<dbReference type="PANTHER" id="PTHR30417">
    <property type="entry name" value="N-ACETYLMURAMOYL-L-ALANINE AMIDASE AMID"/>
    <property type="match status" value="1"/>
</dbReference>
<evidence type="ECO:0000256" key="5">
    <source>
        <dbReference type="SAM" id="SignalP"/>
    </source>
</evidence>
<dbReference type="PROSITE" id="PS51257">
    <property type="entry name" value="PROKAR_LIPOPROTEIN"/>
    <property type="match status" value="1"/>
</dbReference>
<dbReference type="InterPro" id="IPR036505">
    <property type="entry name" value="Amidase/PGRP_sf"/>
</dbReference>
<dbReference type="Pfam" id="PF01510">
    <property type="entry name" value="Amidase_2"/>
    <property type="match status" value="1"/>
</dbReference>
<dbReference type="GO" id="GO:0009253">
    <property type="term" value="P:peptidoglycan catabolic process"/>
    <property type="evidence" value="ECO:0007669"/>
    <property type="project" value="InterPro"/>
</dbReference>
<sequence>MRELRAGSTRVVPVLLALAAALAGCATAPAPRGPALAHTWQPSPNFDERRVQLVVIHYTAADNADHALRTLTRPGSGVSAHYLIERDGRLVQLVDERARAWHAGASQWGPARDVNSASIGIELDNDGSSPYPAAQIASLLRLLGDLRERHRLGAADFVGHSDVAPGRKVDPGPLFPWRTLAAAGFGLWCEPPLAPAPSGFDAWLGLRAIGYDVRRPDAALAAFRLHHRPEAPPDEPIERDGALIHCLAQASGGS</sequence>
<evidence type="ECO:0000259" key="6">
    <source>
        <dbReference type="SMART" id="SM00644"/>
    </source>
</evidence>
<protein>
    <recommendedName>
        <fullName evidence="2">N-acetylmuramoyl-L-alanine amidase</fullName>
        <ecNumber evidence="2">3.5.1.28</ecNumber>
    </recommendedName>
</protein>
<dbReference type="GO" id="GO:0019867">
    <property type="term" value="C:outer membrane"/>
    <property type="evidence" value="ECO:0007669"/>
    <property type="project" value="TreeGrafter"/>
</dbReference>
<dbReference type="GO" id="GO:0008745">
    <property type="term" value="F:N-acetylmuramoyl-L-alanine amidase activity"/>
    <property type="evidence" value="ECO:0007669"/>
    <property type="project" value="UniProtKB-EC"/>
</dbReference>
<evidence type="ECO:0000256" key="3">
    <source>
        <dbReference type="ARBA" id="ARBA00022801"/>
    </source>
</evidence>
<evidence type="ECO:0000313" key="8">
    <source>
        <dbReference type="Proteomes" id="UP000529637"/>
    </source>
</evidence>
<gene>
    <name evidence="7" type="ORF">HQN59_18760</name>
</gene>
<keyword evidence="8" id="KW-1185">Reference proteome</keyword>
<evidence type="ECO:0000256" key="1">
    <source>
        <dbReference type="ARBA" id="ARBA00001561"/>
    </source>
</evidence>
<dbReference type="InterPro" id="IPR002502">
    <property type="entry name" value="Amidase_domain"/>
</dbReference>
<comment type="catalytic activity">
    <reaction evidence="1">
        <text>Hydrolyzes the link between N-acetylmuramoyl residues and L-amino acid residues in certain cell-wall glycopeptides.</text>
        <dbReference type="EC" id="3.5.1.28"/>
    </reaction>
</comment>
<dbReference type="EC" id="3.5.1.28" evidence="2"/>
<dbReference type="PANTHER" id="PTHR30417:SF1">
    <property type="entry name" value="N-ACETYLMURAMOYL-L-ALANINE AMIDASE AMID"/>
    <property type="match status" value="1"/>
</dbReference>
<proteinExistence type="predicted"/>
<dbReference type="Proteomes" id="UP000529637">
    <property type="component" value="Unassembled WGS sequence"/>
</dbReference>
<evidence type="ECO:0000256" key="2">
    <source>
        <dbReference type="ARBA" id="ARBA00011901"/>
    </source>
</evidence>
<dbReference type="RefSeq" id="WP_176070644.1">
    <property type="nucleotide sequence ID" value="NZ_JABWMJ010000009.1"/>
</dbReference>
<evidence type="ECO:0000313" key="7">
    <source>
        <dbReference type="EMBL" id="NUZ07809.1"/>
    </source>
</evidence>
<organism evidence="7 8">
    <name type="scientific">Piscinibacter koreensis</name>
    <dbReference type="NCBI Taxonomy" id="2742824"/>
    <lineage>
        <taxon>Bacteria</taxon>
        <taxon>Pseudomonadati</taxon>
        <taxon>Pseudomonadota</taxon>
        <taxon>Betaproteobacteria</taxon>
        <taxon>Burkholderiales</taxon>
        <taxon>Sphaerotilaceae</taxon>
        <taxon>Piscinibacter</taxon>
    </lineage>
</organism>
<dbReference type="CDD" id="cd06583">
    <property type="entry name" value="PGRP"/>
    <property type="match status" value="1"/>
</dbReference>
<name>A0A7Y6NR69_9BURK</name>
<dbReference type="SUPFAM" id="SSF55846">
    <property type="entry name" value="N-acetylmuramoyl-L-alanine amidase-like"/>
    <property type="match status" value="1"/>
</dbReference>
<feature type="chain" id="PRO_5030682794" description="N-acetylmuramoyl-L-alanine amidase" evidence="5">
    <location>
        <begin position="29"/>
        <end position="254"/>
    </location>
</feature>
<dbReference type="AlphaFoldDB" id="A0A7Y6NR69"/>